<dbReference type="NCBIfam" id="TIGR00066">
    <property type="entry name" value="g_glut_trans"/>
    <property type="match status" value="1"/>
</dbReference>
<evidence type="ECO:0000256" key="12">
    <source>
        <dbReference type="SAM" id="SignalP"/>
    </source>
</evidence>
<feature type="active site" description="Nucleophile" evidence="9">
    <location>
        <position position="371"/>
    </location>
</feature>
<dbReference type="InterPro" id="IPR000101">
    <property type="entry name" value="GGT_peptidase"/>
</dbReference>
<feature type="binding site" evidence="10">
    <location>
        <begin position="389"/>
        <end position="391"/>
    </location>
    <ligand>
        <name>L-glutamate</name>
        <dbReference type="ChEBI" id="CHEBI:29985"/>
    </ligand>
</feature>
<comment type="catalytic activity">
    <reaction evidence="2 11">
        <text>glutathione + H2O = L-cysteinylglycine + L-glutamate</text>
        <dbReference type="Rhea" id="RHEA:28807"/>
        <dbReference type="ChEBI" id="CHEBI:15377"/>
        <dbReference type="ChEBI" id="CHEBI:29985"/>
        <dbReference type="ChEBI" id="CHEBI:57925"/>
        <dbReference type="ChEBI" id="CHEBI:61694"/>
        <dbReference type="EC" id="3.4.19.13"/>
    </reaction>
</comment>
<feature type="binding site" evidence="10">
    <location>
        <begin position="442"/>
        <end position="443"/>
    </location>
    <ligand>
        <name>L-glutamate</name>
        <dbReference type="ChEBI" id="CHEBI:29985"/>
    </ligand>
</feature>
<evidence type="ECO:0000256" key="5">
    <source>
        <dbReference type="ARBA" id="ARBA00022801"/>
    </source>
</evidence>
<comment type="catalytic activity">
    <reaction evidence="1 11">
        <text>an S-substituted glutathione + H2O = an S-substituted L-cysteinylglycine + L-glutamate</text>
        <dbReference type="Rhea" id="RHEA:59468"/>
        <dbReference type="ChEBI" id="CHEBI:15377"/>
        <dbReference type="ChEBI" id="CHEBI:29985"/>
        <dbReference type="ChEBI" id="CHEBI:90779"/>
        <dbReference type="ChEBI" id="CHEBI:143103"/>
        <dbReference type="EC" id="3.4.19.13"/>
    </reaction>
</comment>
<dbReference type="EMBL" id="DRLD01000273">
    <property type="protein sequence ID" value="HED10980.1"/>
    <property type="molecule type" value="Genomic_DNA"/>
</dbReference>
<evidence type="ECO:0000256" key="7">
    <source>
        <dbReference type="ARBA" id="ARBA00023315"/>
    </source>
</evidence>
<evidence type="ECO:0000256" key="11">
    <source>
        <dbReference type="RuleBase" id="RU368036"/>
    </source>
</evidence>
<keyword evidence="6 11" id="KW-0865">Zymogen</keyword>
<keyword evidence="5 11" id="KW-0378">Hydrolase</keyword>
<comment type="caution">
    <text evidence="13">The sequence shown here is derived from an EMBL/GenBank/DDBJ whole genome shotgun (WGS) entry which is preliminary data.</text>
</comment>
<comment type="similarity">
    <text evidence="3 11">Belongs to the gamma-glutamyltransferase family.</text>
</comment>
<accession>A0A7V1PUY8</accession>
<dbReference type="PRINTS" id="PR01210">
    <property type="entry name" value="GGTRANSPTASE"/>
</dbReference>
<dbReference type="EC" id="3.4.19.13" evidence="11"/>
<evidence type="ECO:0000256" key="3">
    <source>
        <dbReference type="ARBA" id="ARBA00009381"/>
    </source>
</evidence>
<reference evidence="13" key="1">
    <citation type="journal article" date="2020" name="mSystems">
        <title>Genome- and Community-Level Interaction Insights into Carbon Utilization and Element Cycling Functions of Hydrothermarchaeota in Hydrothermal Sediment.</title>
        <authorList>
            <person name="Zhou Z."/>
            <person name="Liu Y."/>
            <person name="Xu W."/>
            <person name="Pan J."/>
            <person name="Luo Z.H."/>
            <person name="Li M."/>
        </authorList>
    </citation>
    <scope>NUCLEOTIDE SEQUENCE [LARGE SCALE GENOMIC DNA]</scope>
    <source>
        <strain evidence="13">HyVt-456</strain>
    </source>
</reference>
<dbReference type="AlphaFoldDB" id="A0A7V1PUY8"/>
<feature type="binding site" evidence="10">
    <location>
        <position position="95"/>
    </location>
    <ligand>
        <name>L-glutamate</name>
        <dbReference type="ChEBI" id="CHEBI:29985"/>
    </ligand>
</feature>
<feature type="signal peptide" evidence="12">
    <location>
        <begin position="1"/>
        <end position="27"/>
    </location>
</feature>
<gene>
    <name evidence="13" type="primary">ggt</name>
    <name evidence="13" type="ORF">ENJ10_09850</name>
</gene>
<dbReference type="PANTHER" id="PTHR43199:SF1">
    <property type="entry name" value="GLUTATHIONE HYDROLASE PROENZYME"/>
    <property type="match status" value="1"/>
</dbReference>
<organism evidence="13">
    <name type="scientific">Caldithrix abyssi</name>
    <dbReference type="NCBI Taxonomy" id="187145"/>
    <lineage>
        <taxon>Bacteria</taxon>
        <taxon>Pseudomonadati</taxon>
        <taxon>Calditrichota</taxon>
        <taxon>Calditrichia</taxon>
        <taxon>Calditrichales</taxon>
        <taxon>Calditrichaceae</taxon>
        <taxon>Caldithrix</taxon>
    </lineage>
</organism>
<comment type="catalytic activity">
    <reaction evidence="8 11">
        <text>an N-terminal (5-L-glutamyl)-[peptide] + an alpha-amino acid = 5-L-glutamyl amino acid + an N-terminal L-alpha-aminoacyl-[peptide]</text>
        <dbReference type="Rhea" id="RHEA:23904"/>
        <dbReference type="Rhea" id="RHEA-COMP:9780"/>
        <dbReference type="Rhea" id="RHEA-COMP:9795"/>
        <dbReference type="ChEBI" id="CHEBI:77644"/>
        <dbReference type="ChEBI" id="CHEBI:78597"/>
        <dbReference type="ChEBI" id="CHEBI:78599"/>
        <dbReference type="ChEBI" id="CHEBI:78608"/>
        <dbReference type="EC" id="2.3.2.2"/>
    </reaction>
</comment>
<dbReference type="EC" id="2.3.2.2" evidence="11"/>
<dbReference type="InterPro" id="IPR029055">
    <property type="entry name" value="Ntn_hydrolases_N"/>
</dbReference>
<evidence type="ECO:0000256" key="1">
    <source>
        <dbReference type="ARBA" id="ARBA00001049"/>
    </source>
</evidence>
<dbReference type="UniPathway" id="UPA00204"/>
<comment type="pathway">
    <text evidence="11">Sulfur metabolism; glutathione metabolism.</text>
</comment>
<evidence type="ECO:0000256" key="8">
    <source>
        <dbReference type="ARBA" id="ARBA00047417"/>
    </source>
</evidence>
<keyword evidence="12" id="KW-0732">Signal</keyword>
<dbReference type="GO" id="GO:0006750">
    <property type="term" value="P:glutathione biosynthetic process"/>
    <property type="evidence" value="ECO:0007669"/>
    <property type="project" value="UniProtKB-KW"/>
</dbReference>
<sequence>MRRFKSTITFLLVARLLWATEFQPVFAEKGMVVSEDPLATAVGLQVLKNGGNAIDAAVAVGFALAVTYPTAGNIGGGGFMVIRLADGKVYTLDYRETAPAAAHKDVYLDDEGNVVKDASLLGYKAAGTPGTVAGLEAAFKRFGTKPWKELLDPAIRYAEKGYPLSRHKTASINSRLEYFNLFPSSKKIFTRNGEPFEPFDVLVQKDLAATLKRIAGHGAADFYRGETARLIVRDMERNRGMITLADLKGYKVKWREPVHFTYRDFDIFSMPLPASGGIVMAEIFNTLEPFDLGAFNVNSSDLIHMWVESERQAYADRAVFMGDVDFVQVPVKKLISKKYAEYIRSQIDFFHARSSDDVAANEAWMKESFETTHFSIVDQWGNAVSNTYTLNSGYGAKAVVEGAGFLLNNEMDDFSIKPGVPNQYGLIGSFANQIDPRKRMLSSMTPTIVTHNDSLFMVVGAPGGSRIITAVAQTISNVIDHGYNIRTAIESPRFHHQWKPDVVFLERPGFTDDTIIELQGKGHKVRYVKSLASVQGILIKKGLIQGWSDPRRDGKAMGF</sequence>
<comment type="subunit">
    <text evidence="11">This enzyme consists of two polypeptide chains, which are synthesized in precursor form from a single polypeptide.</text>
</comment>
<evidence type="ECO:0000256" key="9">
    <source>
        <dbReference type="PIRSR" id="PIRSR600101-1"/>
    </source>
</evidence>
<dbReference type="InterPro" id="IPR043137">
    <property type="entry name" value="GGT_ssub_C"/>
</dbReference>
<dbReference type="PROSITE" id="PS00462">
    <property type="entry name" value="G_GLU_TRANSPEPTIDASE"/>
    <property type="match status" value="1"/>
</dbReference>
<keyword evidence="11" id="KW-0317">Glutathione biosynthesis</keyword>
<dbReference type="PANTHER" id="PTHR43199">
    <property type="entry name" value="GLUTATHIONE HYDROLASE"/>
    <property type="match status" value="1"/>
</dbReference>
<keyword evidence="4 11" id="KW-0808">Transferase</keyword>
<dbReference type="Gene3D" id="3.60.20.40">
    <property type="match status" value="1"/>
</dbReference>
<dbReference type="Gene3D" id="1.10.246.130">
    <property type="match status" value="1"/>
</dbReference>
<feature type="binding site" evidence="10">
    <location>
        <position position="413"/>
    </location>
    <ligand>
        <name>L-glutamate</name>
        <dbReference type="ChEBI" id="CHEBI:29985"/>
    </ligand>
</feature>
<evidence type="ECO:0000256" key="10">
    <source>
        <dbReference type="PIRSR" id="PIRSR600101-2"/>
    </source>
</evidence>
<dbReference type="InterPro" id="IPR051792">
    <property type="entry name" value="GGT_bact"/>
</dbReference>
<evidence type="ECO:0000256" key="2">
    <source>
        <dbReference type="ARBA" id="ARBA00001089"/>
    </source>
</evidence>
<comment type="PTM">
    <text evidence="11">Cleaved by autocatalysis into a large and a small subunit.</text>
</comment>
<dbReference type="GO" id="GO:0036374">
    <property type="term" value="F:glutathione hydrolase activity"/>
    <property type="evidence" value="ECO:0007669"/>
    <property type="project" value="UniProtKB-UniRule"/>
</dbReference>
<dbReference type="GO" id="GO:0103068">
    <property type="term" value="F:leukotriene C4 gamma-glutamyl transferase activity"/>
    <property type="evidence" value="ECO:0007669"/>
    <property type="project" value="UniProtKB-EC"/>
</dbReference>
<evidence type="ECO:0000256" key="6">
    <source>
        <dbReference type="ARBA" id="ARBA00023145"/>
    </source>
</evidence>
<feature type="binding site" evidence="10">
    <location>
        <position position="464"/>
    </location>
    <ligand>
        <name>L-glutamate</name>
        <dbReference type="ChEBI" id="CHEBI:29985"/>
    </ligand>
</feature>
<feature type="chain" id="PRO_5031494692" description="Glutathione hydrolase proenzyme" evidence="12">
    <location>
        <begin position="28"/>
        <end position="559"/>
    </location>
</feature>
<dbReference type="SUPFAM" id="SSF56235">
    <property type="entry name" value="N-terminal nucleophile aminohydrolases (Ntn hydrolases)"/>
    <property type="match status" value="1"/>
</dbReference>
<dbReference type="Proteomes" id="UP000886005">
    <property type="component" value="Unassembled WGS sequence"/>
</dbReference>
<proteinExistence type="inferred from homology"/>
<name>A0A7V1PUY8_CALAY</name>
<dbReference type="GO" id="GO:0006751">
    <property type="term" value="P:glutathione catabolic process"/>
    <property type="evidence" value="ECO:0007669"/>
    <property type="project" value="UniProtKB-UniRule"/>
</dbReference>
<dbReference type="InterPro" id="IPR055262">
    <property type="entry name" value="GGT_CS"/>
</dbReference>
<dbReference type="Pfam" id="PF01019">
    <property type="entry name" value="G_glu_transpept"/>
    <property type="match status" value="1"/>
</dbReference>
<evidence type="ECO:0000313" key="13">
    <source>
        <dbReference type="EMBL" id="HED10980.1"/>
    </source>
</evidence>
<keyword evidence="7 11" id="KW-0012">Acyltransferase</keyword>
<dbReference type="InterPro" id="IPR043138">
    <property type="entry name" value="GGT_lsub"/>
</dbReference>
<evidence type="ECO:0000256" key="4">
    <source>
        <dbReference type="ARBA" id="ARBA00022679"/>
    </source>
</evidence>
<protein>
    <recommendedName>
        <fullName evidence="11">Glutathione hydrolase proenzyme</fullName>
        <ecNumber evidence="11">2.3.2.2</ecNumber>
        <ecNumber evidence="11">3.4.19.13</ecNumber>
    </recommendedName>
    <component>
        <recommendedName>
            <fullName evidence="11">Glutathione hydrolase large chain</fullName>
        </recommendedName>
    </component>
    <component>
        <recommendedName>
            <fullName evidence="11">Glutathione hydrolase small chain</fullName>
        </recommendedName>
    </component>
</protein>